<keyword evidence="4 7" id="KW-0472">Membrane</keyword>
<keyword evidence="3 7" id="KW-1133">Transmembrane helix</keyword>
<protein>
    <recommendedName>
        <fullName evidence="8">Rhodopsin domain-containing protein</fullName>
    </recommendedName>
</protein>
<feature type="domain" description="Rhodopsin" evidence="8">
    <location>
        <begin position="47"/>
        <end position="286"/>
    </location>
</feature>
<proteinExistence type="inferred from homology"/>
<feature type="transmembrane region" description="Helical" evidence="7">
    <location>
        <begin position="185"/>
        <end position="204"/>
    </location>
</feature>
<reference evidence="9 10" key="1">
    <citation type="submission" date="2018-12" db="EMBL/GenBank/DDBJ databases">
        <title>Draft genome sequence of Xylaria grammica IHI A82.</title>
        <authorList>
            <person name="Buettner E."/>
            <person name="Kellner H."/>
        </authorList>
    </citation>
    <scope>NUCLEOTIDE SEQUENCE [LARGE SCALE GENOMIC DNA]</scope>
    <source>
        <strain evidence="9 10">IHI A82</strain>
    </source>
</reference>
<evidence type="ECO:0000256" key="1">
    <source>
        <dbReference type="ARBA" id="ARBA00004141"/>
    </source>
</evidence>
<sequence length="367" mass="40819">MDVLNGPSIPAPDGYTSNVDNPPNGNHIAIPIITLCVVLSAIAFPTRFYAKYVGRKLNVADYLTFVAFPVFWVYVYYSYKLSWTGGYLVHQWDIRLKDTPAFNYITWLATLLYLWIIALIKCAILLEWVAIFVPEGERNYVTWASWATCFAFVSLSIIIFILDLVNCTPFEANWNPLVPGSFCRFGIAQFGLASATTNFVLDLIPIFIAQKVIWGLRMPSHKKWGVSLIFLIGLAQVTSCRLALLNATNEKGVTVAAPQVSYYFSILAITSLAETTAANLVLCAPFAPKALLGLKQSKAASAIRSYRASKSDPVSSDHTEPYHELREPPAVRRSGKREHWFNSSKIDGTMTKTSHESDGPLNQPHAL</sequence>
<comment type="caution">
    <text evidence="9">The sequence shown here is derived from an EMBL/GenBank/DDBJ whole genome shotgun (WGS) entry which is preliminary data.</text>
</comment>
<dbReference type="AlphaFoldDB" id="A0A439DGC4"/>
<evidence type="ECO:0000313" key="9">
    <source>
        <dbReference type="EMBL" id="RWA13465.1"/>
    </source>
</evidence>
<dbReference type="STRING" id="363999.A0A439DGC4"/>
<feature type="compositionally biased region" description="Polar residues" evidence="6">
    <location>
        <begin position="341"/>
        <end position="352"/>
    </location>
</feature>
<organism evidence="9 10">
    <name type="scientific">Xylaria grammica</name>
    <dbReference type="NCBI Taxonomy" id="363999"/>
    <lineage>
        <taxon>Eukaryota</taxon>
        <taxon>Fungi</taxon>
        <taxon>Dikarya</taxon>
        <taxon>Ascomycota</taxon>
        <taxon>Pezizomycotina</taxon>
        <taxon>Sordariomycetes</taxon>
        <taxon>Xylariomycetidae</taxon>
        <taxon>Xylariales</taxon>
        <taxon>Xylariaceae</taxon>
        <taxon>Xylaria</taxon>
    </lineage>
</organism>
<feature type="transmembrane region" description="Helical" evidence="7">
    <location>
        <begin position="264"/>
        <end position="287"/>
    </location>
</feature>
<dbReference type="Proteomes" id="UP000286045">
    <property type="component" value="Unassembled WGS sequence"/>
</dbReference>
<dbReference type="PANTHER" id="PTHR33048">
    <property type="entry name" value="PTH11-LIKE INTEGRAL MEMBRANE PROTEIN (AFU_ORTHOLOGUE AFUA_5G11245)"/>
    <property type="match status" value="1"/>
</dbReference>
<feature type="compositionally biased region" description="Basic and acidic residues" evidence="6">
    <location>
        <begin position="315"/>
        <end position="330"/>
    </location>
</feature>
<evidence type="ECO:0000313" key="10">
    <source>
        <dbReference type="Proteomes" id="UP000286045"/>
    </source>
</evidence>
<evidence type="ECO:0000256" key="7">
    <source>
        <dbReference type="SAM" id="Phobius"/>
    </source>
</evidence>
<feature type="transmembrane region" description="Helical" evidence="7">
    <location>
        <begin position="104"/>
        <end position="131"/>
    </location>
</feature>
<dbReference type="Pfam" id="PF20684">
    <property type="entry name" value="Fung_rhodopsin"/>
    <property type="match status" value="1"/>
</dbReference>
<evidence type="ECO:0000256" key="2">
    <source>
        <dbReference type="ARBA" id="ARBA00022692"/>
    </source>
</evidence>
<evidence type="ECO:0000256" key="4">
    <source>
        <dbReference type="ARBA" id="ARBA00023136"/>
    </source>
</evidence>
<evidence type="ECO:0000256" key="5">
    <source>
        <dbReference type="ARBA" id="ARBA00038359"/>
    </source>
</evidence>
<feature type="transmembrane region" description="Helical" evidence="7">
    <location>
        <begin position="28"/>
        <end position="50"/>
    </location>
</feature>
<name>A0A439DGC4_9PEZI</name>
<comment type="subcellular location">
    <subcellularLocation>
        <location evidence="1">Membrane</location>
        <topology evidence="1">Multi-pass membrane protein</topology>
    </subcellularLocation>
</comment>
<feature type="region of interest" description="Disordered" evidence="6">
    <location>
        <begin position="310"/>
        <end position="367"/>
    </location>
</feature>
<dbReference type="GO" id="GO:0016020">
    <property type="term" value="C:membrane"/>
    <property type="evidence" value="ECO:0007669"/>
    <property type="project" value="UniProtKB-SubCell"/>
</dbReference>
<feature type="transmembrane region" description="Helical" evidence="7">
    <location>
        <begin position="143"/>
        <end position="165"/>
    </location>
</feature>
<accession>A0A439DGC4</accession>
<feature type="transmembrane region" description="Helical" evidence="7">
    <location>
        <begin position="62"/>
        <end position="79"/>
    </location>
</feature>
<evidence type="ECO:0000259" key="8">
    <source>
        <dbReference type="Pfam" id="PF20684"/>
    </source>
</evidence>
<evidence type="ECO:0000256" key="6">
    <source>
        <dbReference type="SAM" id="MobiDB-lite"/>
    </source>
</evidence>
<gene>
    <name evidence="9" type="ORF">EKO27_g1636</name>
</gene>
<feature type="transmembrane region" description="Helical" evidence="7">
    <location>
        <begin position="224"/>
        <end position="244"/>
    </location>
</feature>
<dbReference type="InterPro" id="IPR052337">
    <property type="entry name" value="SAT4-like"/>
</dbReference>
<keyword evidence="10" id="KW-1185">Reference proteome</keyword>
<dbReference type="EMBL" id="RYZI01000026">
    <property type="protein sequence ID" value="RWA13465.1"/>
    <property type="molecule type" value="Genomic_DNA"/>
</dbReference>
<comment type="similarity">
    <text evidence="5">Belongs to the SAT4 family.</text>
</comment>
<dbReference type="InterPro" id="IPR049326">
    <property type="entry name" value="Rhodopsin_dom_fungi"/>
</dbReference>
<dbReference type="PANTHER" id="PTHR33048:SF158">
    <property type="entry name" value="MEMBRANE PROTEIN PTH11-LIKE, PUTATIVE-RELATED"/>
    <property type="match status" value="1"/>
</dbReference>
<keyword evidence="2 7" id="KW-0812">Transmembrane</keyword>
<evidence type="ECO:0000256" key="3">
    <source>
        <dbReference type="ARBA" id="ARBA00022989"/>
    </source>
</evidence>